<dbReference type="CDD" id="cd04100">
    <property type="entry name" value="Asp_Lys_Asn_RS_N"/>
    <property type="match status" value="1"/>
</dbReference>
<gene>
    <name evidence="6" type="ORF">CANCADRAFT_32742</name>
</gene>
<dbReference type="InterPro" id="IPR012340">
    <property type="entry name" value="NA-bd_OB-fold"/>
</dbReference>
<dbReference type="GO" id="GO:0008033">
    <property type="term" value="P:tRNA processing"/>
    <property type="evidence" value="ECO:0007669"/>
    <property type="project" value="EnsemblFungi"/>
</dbReference>
<dbReference type="InterPro" id="IPR004364">
    <property type="entry name" value="Aa-tRNA-synt_II"/>
</dbReference>
<dbReference type="PROSITE" id="PS50862">
    <property type="entry name" value="AA_TRNA_LIGASE_II"/>
    <property type="match status" value="1"/>
</dbReference>
<dbReference type="Gene3D" id="3.30.930.10">
    <property type="entry name" value="Bira Bifunctional Protein, Domain 2"/>
    <property type="match status" value="1"/>
</dbReference>
<dbReference type="PANTHER" id="PTHR42918">
    <property type="entry name" value="LYSYL-TRNA SYNTHETASE"/>
    <property type="match status" value="1"/>
</dbReference>
<evidence type="ECO:0000259" key="5">
    <source>
        <dbReference type="PROSITE" id="PS50862"/>
    </source>
</evidence>
<name>A0A1E4TCM6_9ASCO</name>
<dbReference type="SUPFAM" id="SSF55681">
    <property type="entry name" value="Class II aaRS and biotin synthetases"/>
    <property type="match status" value="1"/>
</dbReference>
<protein>
    <recommendedName>
        <fullName evidence="5">Aminoacyl-transfer RNA synthetases class-II family profile domain-containing protein</fullName>
    </recommendedName>
</protein>
<keyword evidence="3" id="KW-0067">ATP-binding</keyword>
<accession>A0A1E4TCM6</accession>
<evidence type="ECO:0000256" key="1">
    <source>
        <dbReference type="ARBA" id="ARBA00022598"/>
    </source>
</evidence>
<dbReference type="SUPFAM" id="SSF50249">
    <property type="entry name" value="Nucleic acid-binding proteins"/>
    <property type="match status" value="1"/>
</dbReference>
<keyword evidence="1" id="KW-0436">Ligase</keyword>
<feature type="domain" description="Aminoacyl-transfer RNA synthetases class-II family profile" evidence="5">
    <location>
        <begin position="190"/>
        <end position="504"/>
    </location>
</feature>
<dbReference type="GO" id="GO:0005524">
    <property type="term" value="F:ATP binding"/>
    <property type="evidence" value="ECO:0007669"/>
    <property type="project" value="UniProtKB-KW"/>
</dbReference>
<evidence type="ECO:0000313" key="6">
    <source>
        <dbReference type="EMBL" id="ODV89511.1"/>
    </source>
</evidence>
<evidence type="ECO:0000256" key="3">
    <source>
        <dbReference type="ARBA" id="ARBA00022840"/>
    </source>
</evidence>
<dbReference type="Gene3D" id="2.40.50.140">
    <property type="entry name" value="Nucleic acid-binding proteins"/>
    <property type="match status" value="1"/>
</dbReference>
<dbReference type="GO" id="GO:0000049">
    <property type="term" value="F:tRNA binding"/>
    <property type="evidence" value="ECO:0007669"/>
    <property type="project" value="TreeGrafter"/>
</dbReference>
<evidence type="ECO:0000256" key="2">
    <source>
        <dbReference type="ARBA" id="ARBA00022741"/>
    </source>
</evidence>
<organism evidence="6 7">
    <name type="scientific">Tortispora caseinolytica NRRL Y-17796</name>
    <dbReference type="NCBI Taxonomy" id="767744"/>
    <lineage>
        <taxon>Eukaryota</taxon>
        <taxon>Fungi</taxon>
        <taxon>Dikarya</taxon>
        <taxon>Ascomycota</taxon>
        <taxon>Saccharomycotina</taxon>
        <taxon>Trigonopsidomycetes</taxon>
        <taxon>Trigonopsidales</taxon>
        <taxon>Trigonopsidaceae</taxon>
        <taxon>Tortispora</taxon>
    </lineage>
</organism>
<dbReference type="AlphaFoldDB" id="A0A1E4TCM6"/>
<dbReference type="InterPro" id="IPR006195">
    <property type="entry name" value="aa-tRNA-synth_II"/>
</dbReference>
<dbReference type="InterPro" id="IPR004365">
    <property type="entry name" value="NA-bd_OB_tRNA"/>
</dbReference>
<dbReference type="PANTHER" id="PTHR42918:SF5">
    <property type="entry name" value="LYSINE--TRNA LIGASE, MITOCHONDRIAL"/>
    <property type="match status" value="1"/>
</dbReference>
<evidence type="ECO:0000313" key="7">
    <source>
        <dbReference type="Proteomes" id="UP000095023"/>
    </source>
</evidence>
<dbReference type="GO" id="GO:0004824">
    <property type="term" value="F:lysine-tRNA ligase activity"/>
    <property type="evidence" value="ECO:0007669"/>
    <property type="project" value="EnsemblFungi"/>
</dbReference>
<sequence length="514" mass="58106">MLKVFSRPSVRAYSTLHTKPIKSQTVSRSYPPSLDVEQLYPRFPRASYKPINEILNSWDRLSAAADTVRTYGRVARVRDNGGLIFIDLQHLNASIQVMMSVRDLENSPDQASLNAKYLKPGDSIEVEGQLVCSSTSVRSIKPSRDVRFLSVAQNIPSILRLKKDQLVSNRVLEYKLRPELKDHLVARALIIKQIRNFLDSKSFIEVNTPILSSAASGAVASPFITTSRFIRKKNKQLQLRIAPELWLKRLITSGLDRIYELGPCFRNEGIDPTHNPEFTTCEFYTSFSQIHDLVQLTQNLLTSFFDIPELEPYLKEAPASLREKDFQIIDFVPYVEQKIGTSLPKLSSNNSTLVTDLISIFEQNNIALPASKTAPALLETLAEIYIEPACIKPTFVMNHPEILSPLAKSFTSPEGHVLSPRFELYINGKELCNAYEEENSPDEQLRKFQEQLDNKLIEYDLPVIDQDYIQSLRLGMPPTAGWGIGIDRLCMQLLGLQNIHDVLPFGGLNQTLSQ</sequence>
<reference evidence="7" key="1">
    <citation type="submission" date="2016-02" db="EMBL/GenBank/DDBJ databases">
        <title>Comparative genomics of biotechnologically important yeasts.</title>
        <authorList>
            <consortium name="DOE Joint Genome Institute"/>
            <person name="Riley R."/>
            <person name="Haridas S."/>
            <person name="Wolfe K.H."/>
            <person name="Lopes M.R."/>
            <person name="Hittinger C.T."/>
            <person name="Goker M."/>
            <person name="Salamov A."/>
            <person name="Wisecaver J."/>
            <person name="Long T.M."/>
            <person name="Aerts A.L."/>
            <person name="Barry K."/>
            <person name="Choi C."/>
            <person name="Clum A."/>
            <person name="Coughlan A.Y."/>
            <person name="Deshpande S."/>
            <person name="Douglass A.P."/>
            <person name="Hanson S.J."/>
            <person name="Klenk H.-P."/>
            <person name="Labutti K."/>
            <person name="Lapidus A."/>
            <person name="Lindquist E."/>
            <person name="Lipzen A."/>
            <person name="Meier-Kolthoff J.P."/>
            <person name="Ohm R.A."/>
            <person name="Otillar R.P."/>
            <person name="Pangilinan J."/>
            <person name="Peng Y."/>
            <person name="Rokas A."/>
            <person name="Rosa C.A."/>
            <person name="Scheuner C."/>
            <person name="Sibirny A.A."/>
            <person name="Slot J.C."/>
            <person name="Stielow J.B."/>
            <person name="Sun H."/>
            <person name="Kurtzman C.P."/>
            <person name="Blackwell M."/>
            <person name="Jeffries T.W."/>
            <person name="Grigoriev I.V."/>
        </authorList>
    </citation>
    <scope>NUCLEOTIDE SEQUENCE [LARGE SCALE GENOMIC DNA]</scope>
    <source>
        <strain evidence="7">NRRL Y-17796</strain>
    </source>
</reference>
<dbReference type="OrthoDB" id="21243at2759"/>
<keyword evidence="2" id="KW-0547">Nucleotide-binding</keyword>
<evidence type="ECO:0000256" key="4">
    <source>
        <dbReference type="ARBA" id="ARBA00023146"/>
    </source>
</evidence>
<dbReference type="InterPro" id="IPR045864">
    <property type="entry name" value="aa-tRNA-synth_II/BPL/LPL"/>
</dbReference>
<proteinExistence type="predicted"/>
<dbReference type="Pfam" id="PF00152">
    <property type="entry name" value="tRNA-synt_2"/>
    <property type="match status" value="1"/>
</dbReference>
<keyword evidence="4" id="KW-0030">Aminoacyl-tRNA synthetase</keyword>
<dbReference type="PRINTS" id="PR00982">
    <property type="entry name" value="TRNASYNTHLYS"/>
</dbReference>
<dbReference type="EMBL" id="KV453843">
    <property type="protein sequence ID" value="ODV89511.1"/>
    <property type="molecule type" value="Genomic_DNA"/>
</dbReference>
<dbReference type="Pfam" id="PF01336">
    <property type="entry name" value="tRNA_anti-codon"/>
    <property type="match status" value="1"/>
</dbReference>
<keyword evidence="7" id="KW-1185">Reference proteome</keyword>
<dbReference type="GO" id="GO:0070154">
    <property type="term" value="P:mitochondrial lysyl-tRNA aminoacylation"/>
    <property type="evidence" value="ECO:0007669"/>
    <property type="project" value="EnsemblFungi"/>
</dbReference>
<dbReference type="Proteomes" id="UP000095023">
    <property type="component" value="Unassembled WGS sequence"/>
</dbReference>
<dbReference type="GO" id="GO:0005739">
    <property type="term" value="C:mitochondrion"/>
    <property type="evidence" value="ECO:0007669"/>
    <property type="project" value="EnsemblFungi"/>
</dbReference>
<dbReference type="InterPro" id="IPR018149">
    <property type="entry name" value="Lys-tRNA-synth_II_C"/>
</dbReference>